<comment type="similarity">
    <text evidence="1 4">Belongs to the serpin family.</text>
</comment>
<dbReference type="InterPro" id="IPR000215">
    <property type="entry name" value="Serpin_fam"/>
</dbReference>
<dbReference type="Pfam" id="PF00079">
    <property type="entry name" value="Serpin"/>
    <property type="match status" value="1"/>
</dbReference>
<protein>
    <recommendedName>
        <fullName evidence="5">Serpin domain-containing protein</fullName>
    </recommendedName>
</protein>
<dbReference type="InterPro" id="IPR042185">
    <property type="entry name" value="Serpin_sf_2"/>
</dbReference>
<dbReference type="GO" id="GO:0005615">
    <property type="term" value="C:extracellular space"/>
    <property type="evidence" value="ECO:0007669"/>
    <property type="project" value="InterPro"/>
</dbReference>
<comment type="caution">
    <text evidence="6">The sequence shown here is derived from an EMBL/GenBank/DDBJ whole genome shotgun (WGS) entry which is preliminary data.</text>
</comment>
<dbReference type="PANTHER" id="PTHR11461:SF211">
    <property type="entry name" value="GH10112P-RELATED"/>
    <property type="match status" value="1"/>
</dbReference>
<keyword evidence="2" id="KW-0646">Protease inhibitor</keyword>
<dbReference type="Gene3D" id="3.30.497.10">
    <property type="entry name" value="Antithrombin, subunit I, domain 2"/>
    <property type="match status" value="1"/>
</dbReference>
<dbReference type="InterPro" id="IPR042178">
    <property type="entry name" value="Serpin_sf_1"/>
</dbReference>
<evidence type="ECO:0000256" key="1">
    <source>
        <dbReference type="ARBA" id="ARBA00009500"/>
    </source>
</evidence>
<evidence type="ECO:0000256" key="3">
    <source>
        <dbReference type="ARBA" id="ARBA00022900"/>
    </source>
</evidence>
<dbReference type="PROSITE" id="PS00284">
    <property type="entry name" value="SERPIN"/>
    <property type="match status" value="1"/>
</dbReference>
<accession>A0AA38HVG3</accession>
<keyword evidence="3" id="KW-0722">Serine protease inhibitor</keyword>
<evidence type="ECO:0000259" key="5">
    <source>
        <dbReference type="SMART" id="SM00093"/>
    </source>
</evidence>
<evidence type="ECO:0000313" key="7">
    <source>
        <dbReference type="Proteomes" id="UP001168821"/>
    </source>
</evidence>
<dbReference type="Proteomes" id="UP001168821">
    <property type="component" value="Unassembled WGS sequence"/>
</dbReference>
<evidence type="ECO:0000256" key="4">
    <source>
        <dbReference type="RuleBase" id="RU000411"/>
    </source>
</evidence>
<dbReference type="GO" id="GO:0004867">
    <property type="term" value="F:serine-type endopeptidase inhibitor activity"/>
    <property type="evidence" value="ECO:0007669"/>
    <property type="project" value="UniProtKB-KW"/>
</dbReference>
<dbReference type="InterPro" id="IPR036186">
    <property type="entry name" value="Serpin_sf"/>
</dbReference>
<dbReference type="PANTHER" id="PTHR11461">
    <property type="entry name" value="SERINE PROTEASE INHIBITOR, SERPIN"/>
    <property type="match status" value="1"/>
</dbReference>
<evidence type="ECO:0000256" key="2">
    <source>
        <dbReference type="ARBA" id="ARBA00022690"/>
    </source>
</evidence>
<proteinExistence type="inferred from homology"/>
<dbReference type="InterPro" id="IPR023795">
    <property type="entry name" value="Serpin_CS"/>
</dbReference>
<name>A0AA38HVG3_9CUCU</name>
<reference evidence="6" key="1">
    <citation type="journal article" date="2023" name="G3 (Bethesda)">
        <title>Whole genome assemblies of Zophobas morio and Tenebrio molitor.</title>
        <authorList>
            <person name="Kaur S."/>
            <person name="Stinson S.A."/>
            <person name="diCenzo G.C."/>
        </authorList>
    </citation>
    <scope>NUCLEOTIDE SEQUENCE</scope>
    <source>
        <strain evidence="6">QUZm001</strain>
    </source>
</reference>
<keyword evidence="7" id="KW-1185">Reference proteome</keyword>
<dbReference type="EMBL" id="JALNTZ010000007">
    <property type="protein sequence ID" value="KAJ3644613.1"/>
    <property type="molecule type" value="Genomic_DNA"/>
</dbReference>
<feature type="domain" description="Serpin" evidence="5">
    <location>
        <begin position="1"/>
        <end position="167"/>
    </location>
</feature>
<dbReference type="AlphaFoldDB" id="A0AA38HVG3"/>
<dbReference type="InterPro" id="IPR023796">
    <property type="entry name" value="Serpin_dom"/>
</dbReference>
<dbReference type="Gene3D" id="2.30.39.10">
    <property type="entry name" value="Alpha-1-antitrypsin, domain 1"/>
    <property type="match status" value="2"/>
</dbReference>
<dbReference type="SUPFAM" id="SSF56574">
    <property type="entry name" value="Serpins"/>
    <property type="match status" value="1"/>
</dbReference>
<evidence type="ECO:0000313" key="6">
    <source>
        <dbReference type="EMBL" id="KAJ3644613.1"/>
    </source>
</evidence>
<gene>
    <name evidence="6" type="ORF">Zmor_022333</name>
</gene>
<organism evidence="6 7">
    <name type="scientific">Zophobas morio</name>
    <dbReference type="NCBI Taxonomy" id="2755281"/>
    <lineage>
        <taxon>Eukaryota</taxon>
        <taxon>Metazoa</taxon>
        <taxon>Ecdysozoa</taxon>
        <taxon>Arthropoda</taxon>
        <taxon>Hexapoda</taxon>
        <taxon>Insecta</taxon>
        <taxon>Pterygota</taxon>
        <taxon>Neoptera</taxon>
        <taxon>Endopterygota</taxon>
        <taxon>Coleoptera</taxon>
        <taxon>Polyphaga</taxon>
        <taxon>Cucujiformia</taxon>
        <taxon>Tenebrionidae</taxon>
        <taxon>Zophobas</taxon>
    </lineage>
</organism>
<sequence>MFQPAKFYNYFESTELKARFLELGFQGRGASFVIVLPNEKDGLAALEEKPEKVFASHEFKHERVKVALPKFKIDSKVDFKKILKELGVSKMFTNEADLSGIAAKKDDLAVGEVVQKTFIDVNEEGVLPVLGFGFMRGHPKDFIVDRPFIFYIKVRGVVLFAGRVVEPKE</sequence>
<dbReference type="SMART" id="SM00093">
    <property type="entry name" value="SERPIN"/>
    <property type="match status" value="1"/>
</dbReference>